<dbReference type="InterPro" id="IPR050438">
    <property type="entry name" value="LMW_PTPase"/>
</dbReference>
<dbReference type="AlphaFoldDB" id="A0A387B7T0"/>
<evidence type="ECO:0000259" key="6">
    <source>
        <dbReference type="SMART" id="SM00226"/>
    </source>
</evidence>
<dbReference type="OrthoDB" id="9784339at2"/>
<sequence>MAPTGTVTATPRKRPRRADPPEHPLSVATDSPFRILVVCTGNICRSPQAERLLIAEFERRGLSGAVEVSSAGVAALVGEPMTEQAAAQTIGYGGNPSGHVARRLADPMVEQADLVLTMERTHRADVVRLVPRASRYAFTLPEFARLAVDLRDSGEAEEPDPAADADRLRALVPQVAAGRGLSLPGAAEHDEVEDPYRQSDEVYARSAAQVATAVSTIVTVLAELSRPSARG</sequence>
<dbReference type="PANTHER" id="PTHR11717">
    <property type="entry name" value="LOW MOLECULAR WEIGHT PROTEIN TYROSINE PHOSPHATASE"/>
    <property type="match status" value="1"/>
</dbReference>
<evidence type="ECO:0000256" key="3">
    <source>
        <dbReference type="ARBA" id="ARBA00022912"/>
    </source>
</evidence>
<dbReference type="EMBL" id="CP032630">
    <property type="protein sequence ID" value="AYF97245.1"/>
    <property type="molecule type" value="Genomic_DNA"/>
</dbReference>
<dbReference type="Proteomes" id="UP000278886">
    <property type="component" value="Chromosome"/>
</dbReference>
<proteinExistence type="inferred from homology"/>
<evidence type="ECO:0000256" key="5">
    <source>
        <dbReference type="SAM" id="MobiDB-lite"/>
    </source>
</evidence>
<comment type="similarity">
    <text evidence="1">Belongs to the low molecular weight phosphotyrosine protein phosphatase family.</text>
</comment>
<dbReference type="SUPFAM" id="SSF52788">
    <property type="entry name" value="Phosphotyrosine protein phosphatases I"/>
    <property type="match status" value="1"/>
</dbReference>
<accession>A0A387B7T0</accession>
<reference evidence="8" key="1">
    <citation type="submission" date="2018-09" db="EMBL/GenBank/DDBJ databases">
        <title>Genome sequencing of strain 2DFWR-13.</title>
        <authorList>
            <person name="Heo J."/>
            <person name="Kim S.-J."/>
            <person name="Kwon S.-W."/>
        </authorList>
    </citation>
    <scope>NUCLEOTIDE SEQUENCE [LARGE SCALE GENOMIC DNA]</scope>
    <source>
        <strain evidence="8">2DFWR-13</strain>
    </source>
</reference>
<dbReference type="PANTHER" id="PTHR11717:SF31">
    <property type="entry name" value="LOW MOLECULAR WEIGHT PROTEIN-TYROSINE-PHOSPHATASE ETP-RELATED"/>
    <property type="match status" value="1"/>
</dbReference>
<name>A0A387B7T0_9MICO</name>
<evidence type="ECO:0000256" key="2">
    <source>
        <dbReference type="ARBA" id="ARBA00022801"/>
    </source>
</evidence>
<dbReference type="InterPro" id="IPR023485">
    <property type="entry name" value="Ptyr_pPase"/>
</dbReference>
<evidence type="ECO:0000313" key="8">
    <source>
        <dbReference type="Proteomes" id="UP000278886"/>
    </source>
</evidence>
<evidence type="ECO:0000256" key="4">
    <source>
        <dbReference type="PIRSR" id="PIRSR617867-1"/>
    </source>
</evidence>
<dbReference type="InterPro" id="IPR036196">
    <property type="entry name" value="Ptyr_pPase_sf"/>
</dbReference>
<dbReference type="Pfam" id="PF01451">
    <property type="entry name" value="LMWPc"/>
    <property type="match status" value="1"/>
</dbReference>
<dbReference type="Gene3D" id="3.40.50.2300">
    <property type="match status" value="1"/>
</dbReference>
<feature type="active site" description="Nucleophile" evidence="4">
    <location>
        <position position="39"/>
    </location>
</feature>
<evidence type="ECO:0000313" key="7">
    <source>
        <dbReference type="EMBL" id="AYF97245.1"/>
    </source>
</evidence>
<keyword evidence="8" id="KW-1185">Reference proteome</keyword>
<feature type="region of interest" description="Disordered" evidence="5">
    <location>
        <begin position="1"/>
        <end position="26"/>
    </location>
</feature>
<feature type="active site" evidence="4">
    <location>
        <position position="45"/>
    </location>
</feature>
<dbReference type="PRINTS" id="PR00719">
    <property type="entry name" value="LMWPTPASE"/>
</dbReference>
<dbReference type="SMART" id="SM00226">
    <property type="entry name" value="LMWPc"/>
    <property type="match status" value="1"/>
</dbReference>
<feature type="domain" description="Phosphotyrosine protein phosphatase I" evidence="6">
    <location>
        <begin position="33"/>
        <end position="220"/>
    </location>
</feature>
<evidence type="ECO:0000256" key="1">
    <source>
        <dbReference type="ARBA" id="ARBA00011063"/>
    </source>
</evidence>
<keyword evidence="2" id="KW-0378">Hydrolase</keyword>
<protein>
    <submittedName>
        <fullName evidence="7">Low molecular weight phosphatase family protein</fullName>
    </submittedName>
</protein>
<dbReference type="InterPro" id="IPR017867">
    <property type="entry name" value="Tyr_phospatase_low_mol_wt"/>
</dbReference>
<organism evidence="7 8">
    <name type="scientific">Protaetiibacter intestinalis</name>
    <dbReference type="NCBI Taxonomy" id="2419774"/>
    <lineage>
        <taxon>Bacteria</taxon>
        <taxon>Bacillati</taxon>
        <taxon>Actinomycetota</taxon>
        <taxon>Actinomycetes</taxon>
        <taxon>Micrococcales</taxon>
        <taxon>Microbacteriaceae</taxon>
        <taxon>Protaetiibacter</taxon>
    </lineage>
</organism>
<dbReference type="GO" id="GO:0004725">
    <property type="term" value="F:protein tyrosine phosphatase activity"/>
    <property type="evidence" value="ECO:0007669"/>
    <property type="project" value="InterPro"/>
</dbReference>
<gene>
    <name evidence="7" type="ORF">D7I47_02595</name>
</gene>
<dbReference type="KEGG" id="lyd:D7I47_02595"/>
<keyword evidence="3" id="KW-0904">Protein phosphatase</keyword>